<feature type="chain" id="PRO_5045841622" description="LVIVD repeat-containing protein" evidence="1">
    <location>
        <begin position="22"/>
        <end position="426"/>
    </location>
</feature>
<proteinExistence type="predicted"/>
<evidence type="ECO:0000256" key="1">
    <source>
        <dbReference type="SAM" id="SignalP"/>
    </source>
</evidence>
<keyword evidence="3" id="KW-1185">Reference proteome</keyword>
<dbReference type="EMBL" id="JAUHJS010000004">
    <property type="protein sequence ID" value="MDN4165846.1"/>
    <property type="molecule type" value="Genomic_DNA"/>
</dbReference>
<dbReference type="PROSITE" id="PS51257">
    <property type="entry name" value="PROKAR_LIPOPROTEIN"/>
    <property type="match status" value="1"/>
</dbReference>
<dbReference type="InterPro" id="IPR013211">
    <property type="entry name" value="LVIVD"/>
</dbReference>
<dbReference type="RefSeq" id="WP_320004378.1">
    <property type="nucleotide sequence ID" value="NZ_JAUHJS010000004.1"/>
</dbReference>
<comment type="caution">
    <text evidence="2">The sequence shown here is derived from an EMBL/GenBank/DDBJ whole genome shotgun (WGS) entry which is preliminary data.</text>
</comment>
<organism evidence="2 3">
    <name type="scientific">Shiella aurantiaca</name>
    <dbReference type="NCBI Taxonomy" id="3058365"/>
    <lineage>
        <taxon>Bacteria</taxon>
        <taxon>Pseudomonadati</taxon>
        <taxon>Bacteroidota</taxon>
        <taxon>Cytophagia</taxon>
        <taxon>Cytophagales</taxon>
        <taxon>Shiellaceae</taxon>
        <taxon>Shiella</taxon>
    </lineage>
</organism>
<dbReference type="Pfam" id="PF08309">
    <property type="entry name" value="LVIVD"/>
    <property type="match status" value="1"/>
</dbReference>
<sequence>MKTLTRLLVPLIPLSLMGLMACEDRCEIESTQYYYEPVYTSWEDLRASVKFEAPRPINQHGKIYFINDYVLINEPNVGIHFINNTDRENPKPVGFLSIPGNFDMAANQQYLYADSYTDLVIVDISNMRQPQEANRMQNVFTNYNSYGFYPDPEMGVVSEWREASFTQTMPSDCNGNTDWTRYHDRGIFVDYAMESSADAVSPSNPGMGGSMARFTIAHERLYTVDLSDLQVVDLSNPLQPVVGQKTSLDWGVETIFPYQDKLFIGANNGMWIYDISSPDAPEYLSRFTHETSCDPVVTDGQYAYVTLRSGTECNGFTNQLEVIDIVDPRNPERVAIYPMYNPHGLAVDGSSLYICDGDEGLKVYNKSDVMTIDQHLIQQYPDMFAYDVIAFDCHVMLIADDGLHQYICQDDLLTLQYVSTIPFTSL</sequence>
<evidence type="ECO:0000313" key="2">
    <source>
        <dbReference type="EMBL" id="MDN4165846.1"/>
    </source>
</evidence>
<evidence type="ECO:0000313" key="3">
    <source>
        <dbReference type="Proteomes" id="UP001168552"/>
    </source>
</evidence>
<accession>A0ABT8F7B3</accession>
<dbReference type="Proteomes" id="UP001168552">
    <property type="component" value="Unassembled WGS sequence"/>
</dbReference>
<name>A0ABT8F7B3_9BACT</name>
<gene>
    <name evidence="2" type="ORF">QWY31_10045</name>
</gene>
<dbReference type="SUPFAM" id="SSF63825">
    <property type="entry name" value="YWTD domain"/>
    <property type="match status" value="1"/>
</dbReference>
<keyword evidence="1" id="KW-0732">Signal</keyword>
<protein>
    <recommendedName>
        <fullName evidence="4">LVIVD repeat-containing protein</fullName>
    </recommendedName>
</protein>
<feature type="signal peptide" evidence="1">
    <location>
        <begin position="1"/>
        <end position="21"/>
    </location>
</feature>
<evidence type="ECO:0008006" key="4">
    <source>
        <dbReference type="Google" id="ProtNLM"/>
    </source>
</evidence>
<reference evidence="2" key="1">
    <citation type="submission" date="2023-06" db="EMBL/GenBank/DDBJ databases">
        <title>Cytophagales bacterium Strain LB-30, isolated from soil.</title>
        <authorList>
            <person name="Liu B."/>
        </authorList>
    </citation>
    <scope>NUCLEOTIDE SEQUENCE</scope>
    <source>
        <strain evidence="2">LB-30</strain>
    </source>
</reference>